<dbReference type="EMBL" id="JABSOD010000005">
    <property type="protein sequence ID" value="NRQ42224.1"/>
    <property type="molecule type" value="Genomic_DNA"/>
</dbReference>
<evidence type="ECO:0008006" key="4">
    <source>
        <dbReference type="Google" id="ProtNLM"/>
    </source>
</evidence>
<protein>
    <recommendedName>
        <fullName evidence="4">Glycosyltransferase family 2 protein</fullName>
    </recommendedName>
</protein>
<evidence type="ECO:0000313" key="3">
    <source>
        <dbReference type="Proteomes" id="UP000523161"/>
    </source>
</evidence>
<dbReference type="InterPro" id="IPR029044">
    <property type="entry name" value="Nucleotide-diphossugar_trans"/>
</dbReference>
<reference evidence="2 3" key="1">
    <citation type="submission" date="2020-06" db="EMBL/GenBank/DDBJ databases">
        <title>Rheinheimera sp. nov., a marine bacterium isolated from coastal.</title>
        <authorList>
            <person name="Yu Q."/>
            <person name="Qi Y."/>
            <person name="Pu J."/>
        </authorList>
    </citation>
    <scope>NUCLEOTIDE SEQUENCE [LARGE SCALE GENOMIC DNA]</scope>
    <source>
        <strain evidence="2 3">YQF-2</strain>
    </source>
</reference>
<feature type="transmembrane region" description="Helical" evidence="1">
    <location>
        <begin position="235"/>
        <end position="252"/>
    </location>
</feature>
<keyword evidence="1" id="KW-0472">Membrane</keyword>
<accession>A0A7Y5EHA8</accession>
<name>A0A7Y5EHA8_9GAMM</name>
<proteinExistence type="predicted"/>
<keyword evidence="3" id="KW-1185">Reference proteome</keyword>
<dbReference type="AlphaFoldDB" id="A0A7Y5EHA8"/>
<sequence length="270" mass="31694">MVLVGVPVLYGELENYKETLLQSISNFIDVFSEQVRFLIVVQSKSNISLPNWLSHHRYVVVRVVDWLSVSRARNLCLEFAQVKSFEKIIFHDASLIYPRAVCEFFHSNYSEALVKACADFGDETSHGEHPISRVRKIGKIADYYVWLYMFSVKSISHKFDESFGPGEFTTYKSGEDFLFMAAFFKAFEKRPVLEITFPKIWHPARPKDLSKHLYYALGQGKLFQVLLKKYFEVKYFFWFLLFIGNAIFRVVFFKPNSFKILKQRLKGFFS</sequence>
<dbReference type="SUPFAM" id="SSF53448">
    <property type="entry name" value="Nucleotide-diphospho-sugar transferases"/>
    <property type="match status" value="1"/>
</dbReference>
<keyword evidence="1" id="KW-1133">Transmembrane helix</keyword>
<organism evidence="2 3">
    <name type="scientific">Rheinheimera lutimaris</name>
    <dbReference type="NCBI Taxonomy" id="2740584"/>
    <lineage>
        <taxon>Bacteria</taxon>
        <taxon>Pseudomonadati</taxon>
        <taxon>Pseudomonadota</taxon>
        <taxon>Gammaproteobacteria</taxon>
        <taxon>Chromatiales</taxon>
        <taxon>Chromatiaceae</taxon>
        <taxon>Rheinheimera</taxon>
    </lineage>
</organism>
<dbReference type="RefSeq" id="WP_173500467.1">
    <property type="nucleotide sequence ID" value="NZ_JABSOD010000005.1"/>
</dbReference>
<evidence type="ECO:0000256" key="1">
    <source>
        <dbReference type="SAM" id="Phobius"/>
    </source>
</evidence>
<evidence type="ECO:0000313" key="2">
    <source>
        <dbReference type="EMBL" id="NRQ42224.1"/>
    </source>
</evidence>
<dbReference type="Proteomes" id="UP000523161">
    <property type="component" value="Unassembled WGS sequence"/>
</dbReference>
<keyword evidence="1" id="KW-0812">Transmembrane</keyword>
<gene>
    <name evidence="2" type="ORF">HRH59_06535</name>
</gene>
<comment type="caution">
    <text evidence="2">The sequence shown here is derived from an EMBL/GenBank/DDBJ whole genome shotgun (WGS) entry which is preliminary data.</text>
</comment>